<dbReference type="InterPro" id="IPR043968">
    <property type="entry name" value="SGNH"/>
</dbReference>
<feature type="domain" description="SGNH" evidence="3">
    <location>
        <begin position="444"/>
        <end position="664"/>
    </location>
</feature>
<feature type="transmembrane region" description="Helical" evidence="1">
    <location>
        <begin position="71"/>
        <end position="92"/>
    </location>
</feature>
<evidence type="ECO:0000256" key="1">
    <source>
        <dbReference type="SAM" id="Phobius"/>
    </source>
</evidence>
<feature type="transmembrane region" description="Helical" evidence="1">
    <location>
        <begin position="202"/>
        <end position="219"/>
    </location>
</feature>
<feature type="transmembrane region" description="Helical" evidence="1">
    <location>
        <begin position="30"/>
        <end position="50"/>
    </location>
</feature>
<dbReference type="PANTHER" id="PTHR23028">
    <property type="entry name" value="ACETYLTRANSFERASE"/>
    <property type="match status" value="1"/>
</dbReference>
<sequence>MLRKDIQALRTIAVLLVVVFHLWPNRVPGGFVGVDVFFVISGFLITSHILKDVEKNRFNAFWFWSRRIRRLLPASFTVLAATLVLILIFVPFNNWPQWTSEIQAATFYFQNWVLAANSVDYLALANSPSPVQHFWSLSVEEQFYVAWPLLVIVATLLTATKRISMRLQWIFISIALATAASFAYGIYLTFNEPAIAYFSTPVRAWEFGAGSLLAFVPALKKNRTKLAAAVIGLSLIFVAGFLFDSQVAFPGFAALAPVIGTALVIVANLQSGLLFRIGAFWPTQWVGKHSYSIYLWHWPLIVLLPFVIGAELGTAQKLIAIAATFLLSWLTTKFIEQPLMSGGRWPSLGPVPIFAAALVISTVIAVASGAAGSFAKTEIDNGLKEAAVISQNKPGCFGAAARAPKEDPCTNPEITDIFPGFDAAPSDRAIDPKICGEMNRADSVPNVCKLGATSADVRIALIGDSHAGHYLGAITDLANLQQWQLDFYWKPGCPFSDAVRVQDKTLTKACAEFVKAAEALIIAGNYDAVITSQVSGVKWVNSGSLNQRESAIDGLVTLWSRLESAGVQVIAIKDNPAPRADFINCYQNGGSIRGCSVARSSAFAFDAQVEAVRRLNSANVTLIDFDNVFCEPNFCPPIIGNVIVYRGDSHLTNTFAKTLAPYILPALNAAVIR</sequence>
<dbReference type="PANTHER" id="PTHR23028:SF53">
    <property type="entry name" value="ACYL_TRANSF_3 DOMAIN-CONTAINING PROTEIN"/>
    <property type="match status" value="1"/>
</dbReference>
<feature type="transmembrane region" description="Helical" evidence="1">
    <location>
        <begin position="143"/>
        <end position="160"/>
    </location>
</feature>
<feature type="transmembrane region" description="Helical" evidence="1">
    <location>
        <begin position="249"/>
        <end position="269"/>
    </location>
</feature>
<reference evidence="4" key="1">
    <citation type="submission" date="2020-05" db="EMBL/GenBank/DDBJ databases">
        <authorList>
            <person name="Chiriac C."/>
            <person name="Salcher M."/>
            <person name="Ghai R."/>
            <person name="Kavagutti S V."/>
        </authorList>
    </citation>
    <scope>NUCLEOTIDE SEQUENCE</scope>
</reference>
<keyword evidence="1" id="KW-0472">Membrane</keyword>
<name>A0A6J6I2K9_9ZZZZ</name>
<gene>
    <name evidence="4" type="ORF">UFOPK1909_00311</name>
</gene>
<dbReference type="InterPro" id="IPR050879">
    <property type="entry name" value="Acyltransferase_3"/>
</dbReference>
<keyword evidence="1" id="KW-1133">Transmembrane helix</keyword>
<dbReference type="EMBL" id="CAEZVD010000015">
    <property type="protein sequence ID" value="CAB4617654.1"/>
    <property type="molecule type" value="Genomic_DNA"/>
</dbReference>
<evidence type="ECO:0000259" key="2">
    <source>
        <dbReference type="Pfam" id="PF01757"/>
    </source>
</evidence>
<feature type="transmembrane region" description="Helical" evidence="1">
    <location>
        <begin position="167"/>
        <end position="190"/>
    </location>
</feature>
<feature type="transmembrane region" description="Helical" evidence="1">
    <location>
        <begin position="290"/>
        <end position="308"/>
    </location>
</feature>
<feature type="domain" description="Acyltransferase 3" evidence="2">
    <location>
        <begin position="5"/>
        <end position="332"/>
    </location>
</feature>
<accession>A0A6J6I2K9</accession>
<keyword evidence="1" id="KW-0812">Transmembrane</keyword>
<evidence type="ECO:0000313" key="4">
    <source>
        <dbReference type="EMBL" id="CAB4617654.1"/>
    </source>
</evidence>
<dbReference type="AlphaFoldDB" id="A0A6J6I2K9"/>
<organism evidence="4">
    <name type="scientific">freshwater metagenome</name>
    <dbReference type="NCBI Taxonomy" id="449393"/>
    <lineage>
        <taxon>unclassified sequences</taxon>
        <taxon>metagenomes</taxon>
        <taxon>ecological metagenomes</taxon>
    </lineage>
</organism>
<dbReference type="GO" id="GO:0016020">
    <property type="term" value="C:membrane"/>
    <property type="evidence" value="ECO:0007669"/>
    <property type="project" value="TreeGrafter"/>
</dbReference>
<dbReference type="InterPro" id="IPR002656">
    <property type="entry name" value="Acyl_transf_3_dom"/>
</dbReference>
<evidence type="ECO:0000259" key="3">
    <source>
        <dbReference type="Pfam" id="PF19040"/>
    </source>
</evidence>
<proteinExistence type="predicted"/>
<protein>
    <submittedName>
        <fullName evidence="4">Unannotated protein</fullName>
    </submittedName>
</protein>
<feature type="transmembrane region" description="Helical" evidence="1">
    <location>
        <begin position="353"/>
        <end position="375"/>
    </location>
</feature>
<feature type="transmembrane region" description="Helical" evidence="1">
    <location>
        <begin position="226"/>
        <end position="243"/>
    </location>
</feature>
<dbReference type="GO" id="GO:0016747">
    <property type="term" value="F:acyltransferase activity, transferring groups other than amino-acyl groups"/>
    <property type="evidence" value="ECO:0007669"/>
    <property type="project" value="InterPro"/>
</dbReference>
<feature type="transmembrane region" description="Helical" evidence="1">
    <location>
        <begin position="7"/>
        <end position="24"/>
    </location>
</feature>
<dbReference type="Pfam" id="PF01757">
    <property type="entry name" value="Acyl_transf_3"/>
    <property type="match status" value="1"/>
</dbReference>
<dbReference type="Pfam" id="PF19040">
    <property type="entry name" value="SGNH"/>
    <property type="match status" value="1"/>
</dbReference>
<dbReference type="GO" id="GO:0009103">
    <property type="term" value="P:lipopolysaccharide biosynthetic process"/>
    <property type="evidence" value="ECO:0007669"/>
    <property type="project" value="TreeGrafter"/>
</dbReference>